<organism evidence="12 13">
    <name type="scientific">Tigriopus californicus</name>
    <name type="common">Marine copepod</name>
    <dbReference type="NCBI Taxonomy" id="6832"/>
    <lineage>
        <taxon>Eukaryota</taxon>
        <taxon>Metazoa</taxon>
        <taxon>Ecdysozoa</taxon>
        <taxon>Arthropoda</taxon>
        <taxon>Crustacea</taxon>
        <taxon>Multicrustacea</taxon>
        <taxon>Hexanauplia</taxon>
        <taxon>Copepoda</taxon>
        <taxon>Harpacticoida</taxon>
        <taxon>Harpacticidae</taxon>
        <taxon>Tigriopus</taxon>
    </lineage>
</organism>
<protein>
    <recommendedName>
        <fullName evidence="14">Transcriptional adapter</fullName>
    </recommendedName>
</protein>
<evidence type="ECO:0000256" key="2">
    <source>
        <dbReference type="ARBA" id="ARBA00022723"/>
    </source>
</evidence>
<dbReference type="Pfam" id="PF00249">
    <property type="entry name" value="Myb_DNA-binding"/>
    <property type="match status" value="1"/>
</dbReference>
<dbReference type="EMBL" id="VCGU01000459">
    <property type="protein sequence ID" value="TRY62003.1"/>
    <property type="molecule type" value="Genomic_DNA"/>
</dbReference>
<keyword evidence="4" id="KW-0862">Zinc</keyword>
<feature type="domain" description="HTH myb-type" evidence="11">
    <location>
        <begin position="64"/>
        <end position="111"/>
    </location>
</feature>
<evidence type="ECO:0000259" key="7">
    <source>
        <dbReference type="PROSITE" id="PS50090"/>
    </source>
</evidence>
<dbReference type="Gene3D" id="1.10.10.60">
    <property type="entry name" value="Homeodomain-like"/>
    <property type="match status" value="1"/>
</dbReference>
<evidence type="ECO:0000256" key="3">
    <source>
        <dbReference type="ARBA" id="ARBA00022771"/>
    </source>
</evidence>
<dbReference type="SUPFAM" id="SSF46689">
    <property type="entry name" value="Homeodomain-like"/>
    <property type="match status" value="2"/>
</dbReference>
<keyword evidence="2" id="KW-0479">Metal-binding</keyword>
<dbReference type="InterPro" id="IPR036388">
    <property type="entry name" value="WH-like_DNA-bd_sf"/>
</dbReference>
<dbReference type="SUPFAM" id="SSF57850">
    <property type="entry name" value="RING/U-box"/>
    <property type="match status" value="1"/>
</dbReference>
<evidence type="ECO:0000256" key="4">
    <source>
        <dbReference type="ARBA" id="ARBA00022833"/>
    </source>
</evidence>
<evidence type="ECO:0008006" key="14">
    <source>
        <dbReference type="Google" id="ProtNLM"/>
    </source>
</evidence>
<reference evidence="12 13" key="1">
    <citation type="journal article" date="2018" name="Nat. Ecol. Evol.">
        <title>Genomic signatures of mitonuclear coevolution across populations of Tigriopus californicus.</title>
        <authorList>
            <person name="Barreto F.S."/>
            <person name="Watson E.T."/>
            <person name="Lima T.G."/>
            <person name="Willett C.S."/>
            <person name="Edmands S."/>
            <person name="Li W."/>
            <person name="Burton R.S."/>
        </authorList>
    </citation>
    <scope>NUCLEOTIDE SEQUENCE [LARGE SCALE GENOMIC DNA]</scope>
    <source>
        <strain evidence="12 13">San Diego</strain>
    </source>
</reference>
<dbReference type="GO" id="GO:0003682">
    <property type="term" value="F:chromatin binding"/>
    <property type="evidence" value="ECO:0007669"/>
    <property type="project" value="TreeGrafter"/>
</dbReference>
<comment type="subcellular location">
    <subcellularLocation>
        <location evidence="1">Nucleus</location>
    </subcellularLocation>
</comment>
<dbReference type="PANTHER" id="PTHR12374:SF20">
    <property type="entry name" value="TRANSCRIPTIONAL ADAPTER 2-ALPHA"/>
    <property type="match status" value="1"/>
</dbReference>
<dbReference type="GO" id="GO:0006357">
    <property type="term" value="P:regulation of transcription by RNA polymerase II"/>
    <property type="evidence" value="ECO:0007669"/>
    <property type="project" value="TreeGrafter"/>
</dbReference>
<dbReference type="GO" id="GO:0005634">
    <property type="term" value="C:nucleus"/>
    <property type="evidence" value="ECO:0007669"/>
    <property type="project" value="UniProtKB-SubCell"/>
</dbReference>
<dbReference type="OMA" id="YNGNHRP"/>
<evidence type="ECO:0000313" key="12">
    <source>
        <dbReference type="EMBL" id="TRY62003.1"/>
    </source>
</evidence>
<dbReference type="Pfam" id="PF22941">
    <property type="entry name" value="TADA2A-like_3rd"/>
    <property type="match status" value="1"/>
</dbReference>
<dbReference type="PROSITE" id="PS50934">
    <property type="entry name" value="SWIRM"/>
    <property type="match status" value="1"/>
</dbReference>
<dbReference type="FunFam" id="1.10.10.10:FF:000087">
    <property type="entry name" value="Transcriptional adapter 2"/>
    <property type="match status" value="1"/>
</dbReference>
<keyword evidence="3 6" id="KW-0863">Zinc-finger</keyword>
<feature type="domain" description="SWIRM" evidence="9">
    <location>
        <begin position="357"/>
        <end position="444"/>
    </location>
</feature>
<feature type="domain" description="ZZ-type" evidence="8">
    <location>
        <begin position="1"/>
        <end position="58"/>
    </location>
</feature>
<evidence type="ECO:0000259" key="8">
    <source>
        <dbReference type="PROSITE" id="PS50135"/>
    </source>
</evidence>
<evidence type="ECO:0000256" key="5">
    <source>
        <dbReference type="ARBA" id="ARBA00023242"/>
    </source>
</evidence>
<dbReference type="Pfam" id="PF25299">
    <property type="entry name" value="ZZ_ADA2"/>
    <property type="match status" value="1"/>
</dbReference>
<dbReference type="GO" id="GO:0008270">
    <property type="term" value="F:zinc ion binding"/>
    <property type="evidence" value="ECO:0007669"/>
    <property type="project" value="UniProtKB-KW"/>
</dbReference>
<evidence type="ECO:0000256" key="6">
    <source>
        <dbReference type="PROSITE-ProRule" id="PRU00228"/>
    </source>
</evidence>
<dbReference type="InterPro" id="IPR001005">
    <property type="entry name" value="SANT/Myb"/>
</dbReference>
<dbReference type="Proteomes" id="UP000318571">
    <property type="component" value="Chromosome 8"/>
</dbReference>
<keyword evidence="13" id="KW-1185">Reference proteome</keyword>
<dbReference type="PROSITE" id="PS50090">
    <property type="entry name" value="MYB_LIKE"/>
    <property type="match status" value="1"/>
</dbReference>
<dbReference type="PROSITE" id="PS50135">
    <property type="entry name" value="ZF_ZZ_2"/>
    <property type="match status" value="1"/>
</dbReference>
<dbReference type="GO" id="GO:0140672">
    <property type="term" value="C:ATAC complex"/>
    <property type="evidence" value="ECO:0007669"/>
    <property type="project" value="UniProtKB-ARBA"/>
</dbReference>
<feature type="domain" description="SANT" evidence="10">
    <location>
        <begin position="59"/>
        <end position="111"/>
    </location>
</feature>
<name>A0A553N9A4_TIGCA</name>
<proteinExistence type="predicted"/>
<dbReference type="Pfam" id="PF04433">
    <property type="entry name" value="SWIRM"/>
    <property type="match status" value="1"/>
</dbReference>
<dbReference type="STRING" id="6832.A0A553N9A4"/>
<dbReference type="InterPro" id="IPR007526">
    <property type="entry name" value="SWIRM"/>
</dbReference>
<dbReference type="GO" id="GO:0006338">
    <property type="term" value="P:chromatin remodeling"/>
    <property type="evidence" value="ECO:0007669"/>
    <property type="project" value="TreeGrafter"/>
</dbReference>
<evidence type="ECO:0000259" key="11">
    <source>
        <dbReference type="PROSITE" id="PS51294"/>
    </source>
</evidence>
<comment type="caution">
    <text evidence="12">The sequence shown here is derived from an EMBL/GenBank/DDBJ whole genome shotgun (WGS) entry which is preliminary data.</text>
</comment>
<gene>
    <name evidence="12" type="ORF">TCAL_08283</name>
</gene>
<dbReference type="CDD" id="cd00167">
    <property type="entry name" value="SANT"/>
    <property type="match status" value="1"/>
</dbReference>
<dbReference type="PROSITE" id="PS51293">
    <property type="entry name" value="SANT"/>
    <property type="match status" value="1"/>
</dbReference>
<dbReference type="PANTHER" id="PTHR12374">
    <property type="entry name" value="TRANSCRIPTIONAL ADAPTOR 2 ADA2 -RELATED"/>
    <property type="match status" value="1"/>
</dbReference>
<evidence type="ECO:0000259" key="9">
    <source>
        <dbReference type="PROSITE" id="PS50934"/>
    </source>
</evidence>
<dbReference type="SMART" id="SM00717">
    <property type="entry name" value="SANT"/>
    <property type="match status" value="1"/>
</dbReference>
<accession>A0A553N9A4</accession>
<keyword evidence="5" id="KW-0539">Nucleus</keyword>
<dbReference type="GO" id="GO:0003713">
    <property type="term" value="F:transcription coactivator activity"/>
    <property type="evidence" value="ECO:0007669"/>
    <property type="project" value="TreeGrafter"/>
</dbReference>
<evidence type="ECO:0000313" key="13">
    <source>
        <dbReference type="Proteomes" id="UP000318571"/>
    </source>
</evidence>
<dbReference type="AlphaFoldDB" id="A0A553N9A4"/>
<dbReference type="InterPro" id="IPR000433">
    <property type="entry name" value="Znf_ZZ"/>
</dbReference>
<evidence type="ECO:0000259" key="10">
    <source>
        <dbReference type="PROSITE" id="PS51293"/>
    </source>
</evidence>
<dbReference type="InterPro" id="IPR055141">
    <property type="entry name" value="TADA2A_B-like_dom"/>
</dbReference>
<evidence type="ECO:0000256" key="1">
    <source>
        <dbReference type="ARBA" id="ARBA00004123"/>
    </source>
</evidence>
<feature type="non-terminal residue" evidence="12">
    <location>
        <position position="444"/>
    </location>
</feature>
<dbReference type="InterPro" id="IPR009057">
    <property type="entry name" value="Homeodomain-like_sf"/>
</dbReference>
<sequence>MDSSECCSSCYLVLRDPYIQCQECPPNTLICTSCFAKGREFQKHRSDHEYSVVKNDFFVLEPDWSAHEEKELVAAVIQRGLGNWDDIAKVLVKKTPDQCQHHFQKYYIENHAQNLLDVWEKRREPSRRDQPVVFNIASEIPLRPVHGSAVYKDLAGYNAARGDFEFEIENGAERNLRALDYETMKQAVTFLQDERNSLNSLDVVTDSDAMDEQLVSHLQLSAAQVYNNKLKARQMRKRIVKEHGLLNKARTTSLTTTYHALCAAGPHYEHLFKLGRLMCAFDFDFVLEGLQHELTLRQQILHMQDYRRNGLKKFLSTAVFTKLKAQRRKMKREVPQDRVTDWIYGSARSMGKILPSVHSRRITTKMDIVDMPSYDKLTDEERYLCSDARVTPENFLEMRELMIEECKKNNGLTLAGARPVFKIDVNKTRRCYDYFLSKNLIYKP</sequence>
<dbReference type="InterPro" id="IPR017884">
    <property type="entry name" value="SANT_dom"/>
</dbReference>
<dbReference type="InterPro" id="IPR017930">
    <property type="entry name" value="Myb_dom"/>
</dbReference>
<feature type="domain" description="Myb-like" evidence="7">
    <location>
        <begin position="64"/>
        <end position="107"/>
    </location>
</feature>
<dbReference type="PROSITE" id="PS51294">
    <property type="entry name" value="HTH_MYB"/>
    <property type="match status" value="1"/>
</dbReference>
<dbReference type="Gene3D" id="1.10.10.10">
    <property type="entry name" value="Winged helix-like DNA-binding domain superfamily/Winged helix DNA-binding domain"/>
    <property type="match status" value="1"/>
</dbReference>